<dbReference type="InterPro" id="IPR015425">
    <property type="entry name" value="FH2_Formin"/>
</dbReference>
<reference evidence="13" key="3">
    <citation type="submission" date="2025-09" db="UniProtKB">
        <authorList>
            <consortium name="Ensembl"/>
        </authorList>
    </citation>
    <scope>IDENTIFICATION</scope>
    <source>
        <strain evidence="13">Brown Norway</strain>
    </source>
</reference>
<feature type="compositionally biased region" description="Polar residues" evidence="10">
    <location>
        <begin position="579"/>
        <end position="589"/>
    </location>
</feature>
<dbReference type="InterPro" id="IPR042201">
    <property type="entry name" value="FH2_Formin_sf"/>
</dbReference>
<feature type="domain" description="PDZ" evidence="11">
    <location>
        <begin position="268"/>
        <end position="345"/>
    </location>
</feature>
<dbReference type="CTD" id="392862"/>
<keyword evidence="14" id="KW-1185">Reference proteome</keyword>
<evidence type="ECO:0000256" key="8">
    <source>
        <dbReference type="ARBA" id="ARBA00069155"/>
    </source>
</evidence>
<evidence type="ECO:0000313" key="13">
    <source>
        <dbReference type="Ensembl" id="ENSRNOP00000085589.1"/>
    </source>
</evidence>
<keyword evidence="2" id="KW-0597">Phosphoprotein</keyword>
<evidence type="ECO:0000256" key="4">
    <source>
        <dbReference type="ARBA" id="ARBA00023018"/>
    </source>
</evidence>
<evidence type="ECO:0000313" key="14">
    <source>
        <dbReference type="Proteomes" id="UP000002494"/>
    </source>
</evidence>
<feature type="compositionally biased region" description="Pro residues" evidence="10">
    <location>
        <begin position="643"/>
        <end position="653"/>
    </location>
</feature>
<evidence type="ECO:0000256" key="1">
    <source>
        <dbReference type="ARBA" id="ARBA00022475"/>
    </source>
</evidence>
<evidence type="ECO:0000256" key="2">
    <source>
        <dbReference type="ARBA" id="ARBA00022553"/>
    </source>
</evidence>
<feature type="compositionally biased region" description="Pro residues" evidence="10">
    <location>
        <begin position="786"/>
        <end position="800"/>
    </location>
</feature>
<dbReference type="SUPFAM" id="SSF101447">
    <property type="entry name" value="Formin homology 2 domain (FH2 domain)"/>
    <property type="match status" value="1"/>
</dbReference>
<feature type="domain" description="PDZ" evidence="11">
    <location>
        <begin position="1"/>
        <end position="66"/>
    </location>
</feature>
<feature type="domain" description="FH2" evidence="12">
    <location>
        <begin position="812"/>
        <end position="1203"/>
    </location>
</feature>
<dbReference type="GO" id="GO:0060292">
    <property type="term" value="P:long-term synaptic depression"/>
    <property type="evidence" value="ECO:0007669"/>
    <property type="project" value="Ensembl"/>
</dbReference>
<evidence type="ECO:0000256" key="3">
    <source>
        <dbReference type="ARBA" id="ARBA00022737"/>
    </source>
</evidence>
<feature type="compositionally biased region" description="Low complexity" evidence="10">
    <location>
        <begin position="715"/>
        <end position="740"/>
    </location>
</feature>
<dbReference type="PROSITE" id="PS51444">
    <property type="entry name" value="FH2"/>
    <property type="match status" value="1"/>
</dbReference>
<organism evidence="13 14">
    <name type="scientific">Rattus norvegicus</name>
    <name type="common">Rat</name>
    <dbReference type="NCBI Taxonomy" id="10116"/>
    <lineage>
        <taxon>Eukaryota</taxon>
        <taxon>Metazoa</taxon>
        <taxon>Chordata</taxon>
        <taxon>Craniata</taxon>
        <taxon>Vertebrata</taxon>
        <taxon>Euteleostomi</taxon>
        <taxon>Mammalia</taxon>
        <taxon>Eutheria</taxon>
        <taxon>Euarchontoglires</taxon>
        <taxon>Glires</taxon>
        <taxon>Rodentia</taxon>
        <taxon>Myomorpha</taxon>
        <taxon>Muroidea</taxon>
        <taxon>Muridae</taxon>
        <taxon>Murinae</taxon>
        <taxon>Rattus</taxon>
    </lineage>
</organism>
<dbReference type="GO" id="GO:0045211">
    <property type="term" value="C:postsynaptic membrane"/>
    <property type="evidence" value="ECO:0007669"/>
    <property type="project" value="UniProtKB-SubCell"/>
</dbReference>
<dbReference type="CDD" id="cd06744">
    <property type="entry name" value="PDZ2_L-delphilin-like"/>
    <property type="match status" value="1"/>
</dbReference>
<sequence length="1203" mass="131633">MPATNQGWPEDFGFQLGGSGPCFVIEVAEGSSAHAGGLRPGDQILEVEGLAVGGLSCEQLVRLARRCPRVPPSLGVLPGPEGGPTALTAAWLSPRFGRSFPLGRELLRLAGGARPDAVHRERRRKAQEFSCQVDDILGDQPTAKEQVFAALKQFAAEQRVDELVWTLILVLPSEAQGPVLDNLRIFIPKKHRARFDEVVSQGLLGKLCRARRAQGAQRLRRSRSEERPERLLVSTRASAAPRRPDEPPPRKAASLLGGRTGPGGPRRTVRVYKGNKSFGFTLRGHGPVWIESVLPGSPAENASLKSGDRILFLNGLDMRNCSHDKVVSMLQGSGAMPTLVVEEGPVPFASDSDSLDSPTRASALTSLQWVADILPSSIRVQGRTFSQQLDHLLTPPERYGVCRALESFFQHRSIDTLIVDVYPVLDTPAKQVLWQFLYQLLTYEEQELCQEKIACFLGYTAITEPESSLDLEPESTPEPTPEPQPRSSLRASSMCRRSLRSQGLEASLSCGPGDCSEMPLPLIPGERQAGDGTSLPETPNPKMMSAVYAELESRLNSGFKGKIGTVSKSRASPPVPSLVGTSGPRTLSGVSWPGDRLLPSPCYDPLCSGGLASPSSSESHPYASLDSSRAPSPQPGLGSIHPDSPPSPDPIRPPSRRKLFAFSRPVRSRDTDRFLDVLSEQLGPRVTIVDDFLTPENDYEEMSFHDDQGSFVTNERSSASECVSSSEEGSSLTYSSISDHIPPPPLSPPPPPPLPFHDPKPSSRTSDGPRGPPQSLTKPLTQISHPVPPPPPPPLPPPVPCAPPMISRGVGHRRSETSHMSVKRLRWEQVENSEGTIWGQLGEDSDYDKLSDMVKYLDLELHFGTQKPPKPVPGPEPFRKKEVVEILSHKKAYNTSILLAHLKLTPGELRQVLMSMEPRRLEPAHLAQLLLFAPDADEEQRYQAFREAPGRLSEPDQFVLQMLSVPEYKTRLRSLHFQATLQEKTEEIRGSLECLRQASLELKNSRKLAKILEFVLAMGNYLNDGQPKTNKTTGFKINFLTELNSTKTVDGKSTFLHILAKSLSQHFPELLGFAQDLPTVPLAAKVNQRALTVDLADLHDTVSEIQVACQSMVPSSEDRFAVVMTSFLETAQPALRALDGLQREAMEELGKALAFFGEDSKATTSEAFFGIFSEFMSKFERALSDLQAGDGPRSSGMVSPLAW</sequence>
<name>A0A8I6A1R4_RAT</name>
<evidence type="ECO:0000256" key="6">
    <source>
        <dbReference type="ARBA" id="ARBA00023257"/>
    </source>
</evidence>
<dbReference type="RefSeq" id="XP_006248928.1">
    <property type="nucleotide sequence ID" value="XM_006248866.5"/>
</dbReference>
<dbReference type="Pfam" id="PF02181">
    <property type="entry name" value="FH2"/>
    <property type="match status" value="1"/>
</dbReference>
<dbReference type="RGD" id="1310492">
    <property type="gene designation" value="Grid2ip"/>
</dbReference>
<dbReference type="PROSITE" id="PS50106">
    <property type="entry name" value="PDZ"/>
    <property type="match status" value="2"/>
</dbReference>
<dbReference type="Pfam" id="PF00595">
    <property type="entry name" value="PDZ"/>
    <property type="match status" value="2"/>
</dbReference>
<dbReference type="Gene3D" id="1.20.58.2220">
    <property type="entry name" value="Formin, FH2 domain"/>
    <property type="match status" value="1"/>
</dbReference>
<protein>
    <recommendedName>
        <fullName evidence="8">Delphilin</fullName>
    </recommendedName>
    <alternativeName>
        <fullName evidence="9">Glutamate receptor, ionotropic, delta 2-interacting protein 1</fullName>
    </alternativeName>
</protein>
<evidence type="ECO:0000256" key="10">
    <source>
        <dbReference type="SAM" id="MobiDB-lite"/>
    </source>
</evidence>
<keyword evidence="5" id="KW-0472">Membrane</keyword>
<dbReference type="PANTHER" id="PTHR45725">
    <property type="entry name" value="FORMIN HOMOLOGY 2 FAMILY MEMBER"/>
    <property type="match status" value="1"/>
</dbReference>
<dbReference type="CDD" id="cd07354">
    <property type="entry name" value="HN_L-delphilin-R1_like"/>
    <property type="match status" value="1"/>
</dbReference>
<feature type="region of interest" description="Disordered" evidence="10">
    <location>
        <begin position="519"/>
        <end position="540"/>
    </location>
</feature>
<evidence type="ECO:0000256" key="5">
    <source>
        <dbReference type="ARBA" id="ARBA00023136"/>
    </source>
</evidence>
<accession>A0A8I6A1R4</accession>
<dbReference type="GO" id="GO:0099072">
    <property type="term" value="P:regulation of postsynaptic membrane neurotransmitter receptor levels"/>
    <property type="evidence" value="ECO:0007669"/>
    <property type="project" value="Ensembl"/>
</dbReference>
<dbReference type="AGR" id="RGD:1310492"/>
<dbReference type="Ensembl" id="ENSRNOT00000098048.2">
    <property type="protein sequence ID" value="ENSRNOP00000085589.1"/>
    <property type="gene ID" value="ENSRNOG00000030927.6"/>
</dbReference>
<comment type="subcellular location">
    <subcellularLocation>
        <location evidence="7">Postsynaptic cell membrane</location>
    </subcellularLocation>
</comment>
<evidence type="ECO:0000313" key="15">
    <source>
        <dbReference type="RGD" id="1310492"/>
    </source>
</evidence>
<dbReference type="GeneTree" id="ENSGT00940000157625"/>
<dbReference type="GeneID" id="288484"/>
<dbReference type="SUPFAM" id="SSF50156">
    <property type="entry name" value="PDZ domain-like"/>
    <property type="match status" value="2"/>
</dbReference>
<evidence type="ECO:0000259" key="12">
    <source>
        <dbReference type="PROSITE" id="PS51444"/>
    </source>
</evidence>
<dbReference type="FunFam" id="1.20.58.2220:FF:000008">
    <property type="entry name" value="Grid2 interacting protein"/>
    <property type="match status" value="1"/>
</dbReference>
<feature type="region of interest" description="Disordered" evidence="10">
    <location>
        <begin position="564"/>
        <end position="594"/>
    </location>
</feature>
<keyword evidence="4" id="KW-0770">Synapse</keyword>
<evidence type="ECO:0000256" key="7">
    <source>
        <dbReference type="ARBA" id="ARBA00034100"/>
    </source>
</evidence>
<feature type="region of interest" description="Disordered" evidence="10">
    <location>
        <begin position="608"/>
        <end position="664"/>
    </location>
</feature>
<dbReference type="SMART" id="SM00228">
    <property type="entry name" value="PDZ"/>
    <property type="match status" value="2"/>
</dbReference>
<dbReference type="Gene3D" id="1.20.1160.20">
    <property type="match status" value="2"/>
</dbReference>
<dbReference type="Proteomes" id="UP000002494">
    <property type="component" value="Chromosome 12"/>
</dbReference>
<dbReference type="GO" id="GO:0099566">
    <property type="term" value="P:regulation of postsynaptic cytosolic calcium ion concentration"/>
    <property type="evidence" value="ECO:0007669"/>
    <property type="project" value="Ensembl"/>
</dbReference>
<dbReference type="FunCoup" id="A0A8I6A1R4">
    <property type="interactions" value="170"/>
</dbReference>
<dbReference type="Gene3D" id="2.30.42.10">
    <property type="match status" value="2"/>
</dbReference>
<dbReference type="SMART" id="SM00498">
    <property type="entry name" value="FH2"/>
    <property type="match status" value="1"/>
</dbReference>
<dbReference type="CDD" id="cd06743">
    <property type="entry name" value="PDZ1_L-delphilin-like"/>
    <property type="match status" value="1"/>
</dbReference>
<evidence type="ECO:0000256" key="9">
    <source>
        <dbReference type="ARBA" id="ARBA00077105"/>
    </source>
</evidence>
<feature type="region of interest" description="Disordered" evidence="10">
    <location>
        <begin position="467"/>
        <end position="494"/>
    </location>
</feature>
<dbReference type="OrthoDB" id="410721at2759"/>
<dbReference type="CDD" id="cd07355">
    <property type="entry name" value="HN_L-delphilin-R2_like"/>
    <property type="match status" value="1"/>
</dbReference>
<feature type="region of interest" description="Disordered" evidence="10">
    <location>
        <begin position="699"/>
        <end position="800"/>
    </location>
</feature>
<gene>
    <name evidence="13 15" type="primary">Grid2ip</name>
</gene>
<dbReference type="InterPro" id="IPR036034">
    <property type="entry name" value="PDZ_sf"/>
</dbReference>
<keyword evidence="3" id="KW-0677">Repeat</keyword>
<feature type="compositionally biased region" description="Low complexity" evidence="10">
    <location>
        <begin position="231"/>
        <end position="241"/>
    </location>
</feature>
<dbReference type="GO" id="GO:0099092">
    <property type="term" value="C:postsynaptic density, intracellular component"/>
    <property type="evidence" value="ECO:0007669"/>
    <property type="project" value="Ensembl"/>
</dbReference>
<feature type="compositionally biased region" description="Polar residues" evidence="10">
    <location>
        <begin position="774"/>
        <end position="784"/>
    </location>
</feature>
<dbReference type="GO" id="GO:0098688">
    <property type="term" value="C:parallel fiber to Purkinje cell synapse"/>
    <property type="evidence" value="ECO:0007669"/>
    <property type="project" value="Ensembl"/>
</dbReference>
<reference evidence="13" key="2">
    <citation type="submission" date="2025-08" db="UniProtKB">
        <authorList>
            <consortium name="Ensembl"/>
        </authorList>
    </citation>
    <scope>IDENTIFICATION</scope>
    <source>
        <strain evidence="13">Brown Norway</strain>
    </source>
</reference>
<proteinExistence type="predicted"/>
<feature type="region of interest" description="Disordered" evidence="10">
    <location>
        <begin position="215"/>
        <end position="268"/>
    </location>
</feature>
<keyword evidence="1" id="KW-1003">Cell membrane</keyword>
<dbReference type="AlphaFoldDB" id="A0A8I6A1R4"/>
<evidence type="ECO:0000259" key="11">
    <source>
        <dbReference type="PROSITE" id="PS50106"/>
    </source>
</evidence>
<dbReference type="InterPro" id="IPR001478">
    <property type="entry name" value="PDZ"/>
</dbReference>
<dbReference type="PANTHER" id="PTHR45725:SF3">
    <property type="entry name" value="DELPHILIN"/>
    <property type="match status" value="1"/>
</dbReference>
<keyword evidence="6" id="KW-0628">Postsynaptic cell membrane</keyword>
<dbReference type="GO" id="GO:0150048">
    <property type="term" value="C:cerebellar granule cell to Purkinje cell synapse"/>
    <property type="evidence" value="ECO:0007669"/>
    <property type="project" value="Ensembl"/>
</dbReference>
<feature type="compositionally biased region" description="Pro residues" evidence="10">
    <location>
        <begin position="741"/>
        <end position="756"/>
    </location>
</feature>
<dbReference type="InterPro" id="IPR051425">
    <property type="entry name" value="Formin_Homology"/>
</dbReference>
<feature type="compositionally biased region" description="Low complexity" evidence="10">
    <location>
        <begin position="608"/>
        <end position="625"/>
    </location>
</feature>
<dbReference type="OMA" id="TGPCYIL"/>
<reference evidence="13" key="1">
    <citation type="submission" date="2024-01" db="EMBL/GenBank/DDBJ databases">
        <title>GRCr8: a new rat reference genome assembly contstructed from accurate long reads and long range scaffolding.</title>
        <authorList>
            <person name="Doris P.A."/>
            <person name="Kalbfleisch T."/>
            <person name="Li K."/>
            <person name="Howe K."/>
            <person name="Wood J."/>
        </authorList>
    </citation>
    <scope>NUCLEOTIDE SEQUENCE [LARGE SCALE GENOMIC DNA]</scope>
    <source>
        <strain evidence="13">Brown Norway</strain>
    </source>
</reference>